<dbReference type="InParanoid" id="B9RW15"/>
<keyword evidence="2" id="KW-1185">Reference proteome</keyword>
<evidence type="ECO:0000313" key="1">
    <source>
        <dbReference type="EMBL" id="EEF44452.1"/>
    </source>
</evidence>
<reference evidence="2" key="1">
    <citation type="journal article" date="2010" name="Nat. Biotechnol.">
        <title>Draft genome sequence of the oilseed species Ricinus communis.</title>
        <authorList>
            <person name="Chan A.P."/>
            <person name="Crabtree J."/>
            <person name="Zhao Q."/>
            <person name="Lorenzi H."/>
            <person name="Orvis J."/>
            <person name="Puiu D."/>
            <person name="Melake-Berhan A."/>
            <person name="Jones K.M."/>
            <person name="Redman J."/>
            <person name="Chen G."/>
            <person name="Cahoon E.B."/>
            <person name="Gedil M."/>
            <person name="Stanke M."/>
            <person name="Haas B.J."/>
            <person name="Wortman J.R."/>
            <person name="Fraser-Liggett C.M."/>
            <person name="Ravel J."/>
            <person name="Rabinowicz P.D."/>
        </authorList>
    </citation>
    <scope>NUCLEOTIDE SEQUENCE [LARGE SCALE GENOMIC DNA]</scope>
    <source>
        <strain evidence="2">cv. Hale</strain>
    </source>
</reference>
<proteinExistence type="predicted"/>
<organism evidence="1 2">
    <name type="scientific">Ricinus communis</name>
    <name type="common">Castor bean</name>
    <dbReference type="NCBI Taxonomy" id="3988"/>
    <lineage>
        <taxon>Eukaryota</taxon>
        <taxon>Viridiplantae</taxon>
        <taxon>Streptophyta</taxon>
        <taxon>Embryophyta</taxon>
        <taxon>Tracheophyta</taxon>
        <taxon>Spermatophyta</taxon>
        <taxon>Magnoliopsida</taxon>
        <taxon>eudicotyledons</taxon>
        <taxon>Gunneridae</taxon>
        <taxon>Pentapetalae</taxon>
        <taxon>rosids</taxon>
        <taxon>fabids</taxon>
        <taxon>Malpighiales</taxon>
        <taxon>Euphorbiaceae</taxon>
        <taxon>Acalyphoideae</taxon>
        <taxon>Acalypheae</taxon>
        <taxon>Ricinus</taxon>
    </lineage>
</organism>
<dbReference type="EMBL" id="EQ973822">
    <property type="protein sequence ID" value="EEF44452.1"/>
    <property type="molecule type" value="Genomic_DNA"/>
</dbReference>
<name>B9RW15_RICCO</name>
<protein>
    <submittedName>
        <fullName evidence="1">Uncharacterized protein</fullName>
    </submittedName>
</protein>
<accession>B9RW15</accession>
<dbReference type="AlphaFoldDB" id="B9RW15"/>
<evidence type="ECO:0000313" key="2">
    <source>
        <dbReference type="Proteomes" id="UP000008311"/>
    </source>
</evidence>
<sequence length="55" mass="5989">MVGEGFTGLHGKGSVPEKVKLSKPDIFLGGTSFRLNWVLTRALYEEAFGAQTMCL</sequence>
<gene>
    <name evidence="1" type="ORF">RCOM_1175400</name>
</gene>
<dbReference type="Proteomes" id="UP000008311">
    <property type="component" value="Unassembled WGS sequence"/>
</dbReference>